<feature type="transmembrane region" description="Helical" evidence="2">
    <location>
        <begin position="378"/>
        <end position="399"/>
    </location>
</feature>
<keyword evidence="4" id="KW-1185">Reference proteome</keyword>
<organism evidence="3 4">
    <name type="scientific">Granulosicoccus antarcticus IMCC3135</name>
    <dbReference type="NCBI Taxonomy" id="1192854"/>
    <lineage>
        <taxon>Bacteria</taxon>
        <taxon>Pseudomonadati</taxon>
        <taxon>Pseudomonadota</taxon>
        <taxon>Gammaproteobacteria</taxon>
        <taxon>Chromatiales</taxon>
        <taxon>Granulosicoccaceae</taxon>
        <taxon>Granulosicoccus</taxon>
    </lineage>
</organism>
<reference evidence="3 4" key="1">
    <citation type="submission" date="2016-12" db="EMBL/GenBank/DDBJ databases">
        <authorList>
            <person name="Song W.-J."/>
            <person name="Kurnit D.M."/>
        </authorList>
    </citation>
    <scope>NUCLEOTIDE SEQUENCE [LARGE SCALE GENOMIC DNA]</scope>
    <source>
        <strain evidence="3 4">IMCC3135</strain>
    </source>
</reference>
<evidence type="ECO:0000256" key="1">
    <source>
        <dbReference type="ARBA" id="ARBA00009617"/>
    </source>
</evidence>
<feature type="transmembrane region" description="Helical" evidence="2">
    <location>
        <begin position="237"/>
        <end position="260"/>
    </location>
</feature>
<accession>A0A2Z2NIS0</accession>
<keyword evidence="2" id="KW-0812">Transmembrane</keyword>
<dbReference type="InterPro" id="IPR036259">
    <property type="entry name" value="MFS_trans_sf"/>
</dbReference>
<dbReference type="PANTHER" id="PTHR11328:SF24">
    <property type="entry name" value="MAJOR FACILITATOR SUPERFAMILY (MFS) PROFILE DOMAIN-CONTAINING PROTEIN"/>
    <property type="match status" value="1"/>
</dbReference>
<evidence type="ECO:0000256" key="2">
    <source>
        <dbReference type="SAM" id="Phobius"/>
    </source>
</evidence>
<comment type="similarity">
    <text evidence="1">Belongs to the sodium:galactoside symporter (TC 2.A.2) family.</text>
</comment>
<dbReference type="Pfam" id="PF13347">
    <property type="entry name" value="MFS_2"/>
    <property type="match status" value="1"/>
</dbReference>
<proteinExistence type="inferred from homology"/>
<keyword evidence="2" id="KW-0472">Membrane</keyword>
<feature type="transmembrane region" description="Helical" evidence="2">
    <location>
        <begin position="123"/>
        <end position="146"/>
    </location>
</feature>
<gene>
    <name evidence="3" type="primary">yicJ</name>
    <name evidence="3" type="ORF">IMCC3135_04680</name>
</gene>
<feature type="transmembrane region" description="Helical" evidence="2">
    <location>
        <begin position="209"/>
        <end position="231"/>
    </location>
</feature>
<name>A0A2Z2NIS0_9GAMM</name>
<feature type="transmembrane region" description="Helical" evidence="2">
    <location>
        <begin position="158"/>
        <end position="178"/>
    </location>
</feature>
<feature type="transmembrane region" description="Helical" evidence="2">
    <location>
        <begin position="272"/>
        <end position="289"/>
    </location>
</feature>
<feature type="transmembrane region" description="Helical" evidence="2">
    <location>
        <begin position="61"/>
        <end position="78"/>
    </location>
</feature>
<dbReference type="Proteomes" id="UP000250079">
    <property type="component" value="Chromosome"/>
</dbReference>
<dbReference type="SUPFAM" id="SSF103473">
    <property type="entry name" value="MFS general substrate transporter"/>
    <property type="match status" value="1"/>
</dbReference>
<dbReference type="KEGG" id="gai:IMCC3135_04680"/>
<protein>
    <submittedName>
        <fullName evidence="3">Inner membrane symporter YicJ</fullName>
    </submittedName>
</protein>
<feature type="transmembrane region" description="Helical" evidence="2">
    <location>
        <begin position="335"/>
        <end position="358"/>
    </location>
</feature>
<feature type="transmembrane region" description="Helical" evidence="2">
    <location>
        <begin position="90"/>
        <end position="111"/>
    </location>
</feature>
<feature type="transmembrane region" description="Helical" evidence="2">
    <location>
        <begin position="15"/>
        <end position="34"/>
    </location>
</feature>
<dbReference type="GO" id="GO:0008643">
    <property type="term" value="P:carbohydrate transport"/>
    <property type="evidence" value="ECO:0007669"/>
    <property type="project" value="InterPro"/>
</dbReference>
<evidence type="ECO:0000313" key="3">
    <source>
        <dbReference type="EMBL" id="ASJ71049.1"/>
    </source>
</evidence>
<dbReference type="PANTHER" id="PTHR11328">
    <property type="entry name" value="MAJOR FACILITATOR SUPERFAMILY DOMAIN-CONTAINING PROTEIN"/>
    <property type="match status" value="1"/>
</dbReference>
<feature type="transmembrane region" description="Helical" evidence="2">
    <location>
        <begin position="295"/>
        <end position="314"/>
    </location>
</feature>
<evidence type="ECO:0000313" key="4">
    <source>
        <dbReference type="Proteomes" id="UP000250079"/>
    </source>
</evidence>
<dbReference type="GO" id="GO:0005886">
    <property type="term" value="C:plasma membrane"/>
    <property type="evidence" value="ECO:0007669"/>
    <property type="project" value="TreeGrafter"/>
</dbReference>
<dbReference type="AlphaFoldDB" id="A0A2Z2NIS0"/>
<sequence>MAAAFIALQVIVPTYYAQSTGLSLSIIGALVLLARLADTVTDPLVGYWSDQASSRFGRRKIFIVLAAPLIAVSVWFLFNPPAQVGGGYLLFWTIIIYLGGTLSVVPASAWAAELSDDYNQRSVVTGVRVAFGLAGTLAALLVPAIFGSDDGQDLASVLSLITWLVLITLCISTLWAAWRVPDVATTHLPEHSISAAWQLMKTANPFRQLLVSFLFNAVANAMPATLFLLYVTHVLQVPAQAGVFLFLYFVAAAAAVPFWLAMSRRFGKHRTWSIAMMLACLFFVWTPFLGEQSVFWFYVIVAATGFTTGADLSLPSAINADVIEWDALESGYRRPGLFFALWGTASKLSYALAIGLVFPLLDLAGFSATQPNDDVSLLWLAVLYGGPCILFKLIAVWVMRGYPISASVHADILAKLAASGSQAHGAPAAR</sequence>
<dbReference type="Gene3D" id="1.20.1250.20">
    <property type="entry name" value="MFS general substrate transporter like domains"/>
    <property type="match status" value="2"/>
</dbReference>
<keyword evidence="2" id="KW-1133">Transmembrane helix</keyword>
<dbReference type="InterPro" id="IPR039672">
    <property type="entry name" value="MFS_2"/>
</dbReference>
<dbReference type="EMBL" id="CP018632">
    <property type="protein sequence ID" value="ASJ71049.1"/>
    <property type="molecule type" value="Genomic_DNA"/>
</dbReference>
<dbReference type="GO" id="GO:0015293">
    <property type="term" value="F:symporter activity"/>
    <property type="evidence" value="ECO:0007669"/>
    <property type="project" value="InterPro"/>
</dbReference>